<name>A0A5E4BLM3_MARMO</name>
<evidence type="ECO:0000313" key="2">
    <source>
        <dbReference type="Proteomes" id="UP000335636"/>
    </source>
</evidence>
<accession>A0A5E4BLM3</accession>
<reference evidence="1" key="1">
    <citation type="submission" date="2019-04" db="EMBL/GenBank/DDBJ databases">
        <authorList>
            <person name="Alioto T."/>
            <person name="Alioto T."/>
        </authorList>
    </citation>
    <scope>NUCLEOTIDE SEQUENCE [LARGE SCALE GENOMIC DNA]</scope>
</reference>
<comment type="caution">
    <text evidence="1">The sequence shown here is derived from an EMBL/GenBank/DDBJ whole genome shotgun (WGS) entry which is preliminary data.</text>
</comment>
<gene>
    <name evidence="1" type="ORF">MONAX_5E018329</name>
</gene>
<keyword evidence="2" id="KW-1185">Reference proteome</keyword>
<protein>
    <submittedName>
        <fullName evidence="1">Uncharacterized protein</fullName>
    </submittedName>
</protein>
<evidence type="ECO:0000313" key="1">
    <source>
        <dbReference type="EMBL" id="VTJ70146.1"/>
    </source>
</evidence>
<dbReference type="EMBL" id="CABDUW010000494">
    <property type="protein sequence ID" value="VTJ70146.1"/>
    <property type="molecule type" value="Genomic_DNA"/>
</dbReference>
<dbReference type="AlphaFoldDB" id="A0A5E4BLM3"/>
<feature type="non-terminal residue" evidence="1">
    <location>
        <position position="57"/>
    </location>
</feature>
<proteinExistence type="predicted"/>
<organism evidence="1 2">
    <name type="scientific">Marmota monax</name>
    <name type="common">Woodchuck</name>
    <dbReference type="NCBI Taxonomy" id="9995"/>
    <lineage>
        <taxon>Eukaryota</taxon>
        <taxon>Metazoa</taxon>
        <taxon>Chordata</taxon>
        <taxon>Craniata</taxon>
        <taxon>Vertebrata</taxon>
        <taxon>Euteleostomi</taxon>
        <taxon>Mammalia</taxon>
        <taxon>Eutheria</taxon>
        <taxon>Euarchontoglires</taxon>
        <taxon>Glires</taxon>
        <taxon>Rodentia</taxon>
        <taxon>Sciuromorpha</taxon>
        <taxon>Sciuridae</taxon>
        <taxon>Xerinae</taxon>
        <taxon>Marmotini</taxon>
        <taxon>Marmota</taxon>
    </lineage>
</organism>
<sequence length="57" mass="6155">MRTHFARSERSLAAIQGLQRWLLFQRGKLQAPAGTADSQPSAIVPIVASGTCPIRPP</sequence>
<dbReference type="Proteomes" id="UP000335636">
    <property type="component" value="Unassembled WGS sequence"/>
</dbReference>